<protein>
    <recommendedName>
        <fullName evidence="3">Leucine-rich repeat-containing N-terminal plant-type domain-containing protein</fullName>
    </recommendedName>
</protein>
<reference evidence="1" key="2">
    <citation type="submission" date="2020-10" db="EMBL/GenBank/DDBJ databases">
        <authorList>
            <person name="Cooper E.A."/>
            <person name="Brenton Z.W."/>
            <person name="Flinn B.S."/>
            <person name="Jenkins J."/>
            <person name="Shu S."/>
            <person name="Flowers D."/>
            <person name="Luo F."/>
            <person name="Wang Y."/>
            <person name="Xia P."/>
            <person name="Barry K."/>
            <person name="Daum C."/>
            <person name="Lipzen A."/>
            <person name="Yoshinaga Y."/>
            <person name="Schmutz J."/>
            <person name="Saski C."/>
            <person name="Vermerris W."/>
            <person name="Kresovich S."/>
        </authorList>
    </citation>
    <scope>NUCLEOTIDE SEQUENCE</scope>
</reference>
<reference evidence="1" key="1">
    <citation type="journal article" date="2019" name="BMC Genomics">
        <title>A new reference genome for Sorghum bicolor reveals high levels of sequence similarity between sweet and grain genotypes: implications for the genetics of sugar metabolism.</title>
        <authorList>
            <person name="Cooper E.A."/>
            <person name="Brenton Z.W."/>
            <person name="Flinn B.S."/>
            <person name="Jenkins J."/>
            <person name="Shu S."/>
            <person name="Flowers D."/>
            <person name="Luo F."/>
            <person name="Wang Y."/>
            <person name="Xia P."/>
            <person name="Barry K."/>
            <person name="Daum C."/>
            <person name="Lipzen A."/>
            <person name="Yoshinaga Y."/>
            <person name="Schmutz J."/>
            <person name="Saski C."/>
            <person name="Vermerris W."/>
            <person name="Kresovich S."/>
        </authorList>
    </citation>
    <scope>NUCLEOTIDE SEQUENCE</scope>
</reference>
<dbReference type="Gene3D" id="3.80.10.10">
    <property type="entry name" value="Ribonuclease Inhibitor"/>
    <property type="match status" value="1"/>
</dbReference>
<sequence length="108" mass="11649">MKHAWGDPPALAAWTWTAATSAAGAHCRWPYVQCDSSSRVTTLKLVSVNITGPISDAIGVFSNLAKLDLSNNSIDRRPACSQRCSTAVAHSSTSTCPFPEQHRWRAPP</sequence>
<comment type="caution">
    <text evidence="1">The sequence shown here is derived from an EMBL/GenBank/DDBJ whole genome shotgun (WGS) entry which is preliminary data.</text>
</comment>
<gene>
    <name evidence="1" type="ORF">BDA96_07G046300</name>
</gene>
<dbReference type="EMBL" id="CM027686">
    <property type="protein sequence ID" value="KAG0522543.1"/>
    <property type="molecule type" value="Genomic_DNA"/>
</dbReference>
<proteinExistence type="predicted"/>
<name>A0A921QIG5_SORBI</name>
<dbReference type="AlphaFoldDB" id="A0A921QIG5"/>
<evidence type="ECO:0000313" key="1">
    <source>
        <dbReference type="EMBL" id="KAG0522543.1"/>
    </source>
</evidence>
<evidence type="ECO:0008006" key="3">
    <source>
        <dbReference type="Google" id="ProtNLM"/>
    </source>
</evidence>
<accession>A0A921QIG5</accession>
<dbReference type="InterPro" id="IPR032675">
    <property type="entry name" value="LRR_dom_sf"/>
</dbReference>
<dbReference type="Proteomes" id="UP000807115">
    <property type="component" value="Chromosome 7"/>
</dbReference>
<organism evidence="1 2">
    <name type="scientific">Sorghum bicolor</name>
    <name type="common">Sorghum</name>
    <name type="synonym">Sorghum vulgare</name>
    <dbReference type="NCBI Taxonomy" id="4558"/>
    <lineage>
        <taxon>Eukaryota</taxon>
        <taxon>Viridiplantae</taxon>
        <taxon>Streptophyta</taxon>
        <taxon>Embryophyta</taxon>
        <taxon>Tracheophyta</taxon>
        <taxon>Spermatophyta</taxon>
        <taxon>Magnoliopsida</taxon>
        <taxon>Liliopsida</taxon>
        <taxon>Poales</taxon>
        <taxon>Poaceae</taxon>
        <taxon>PACMAD clade</taxon>
        <taxon>Panicoideae</taxon>
        <taxon>Andropogonodae</taxon>
        <taxon>Andropogoneae</taxon>
        <taxon>Sorghinae</taxon>
        <taxon>Sorghum</taxon>
    </lineage>
</organism>
<dbReference type="SUPFAM" id="SSF52058">
    <property type="entry name" value="L domain-like"/>
    <property type="match status" value="1"/>
</dbReference>
<evidence type="ECO:0000313" key="2">
    <source>
        <dbReference type="Proteomes" id="UP000807115"/>
    </source>
</evidence>